<dbReference type="PANTHER" id="PTHR35092:SF1">
    <property type="entry name" value="CHLORINASE MJ1651"/>
    <property type="match status" value="1"/>
</dbReference>
<proteinExistence type="inferred from homology"/>
<evidence type="ECO:0000259" key="4">
    <source>
        <dbReference type="Pfam" id="PF20257"/>
    </source>
</evidence>
<dbReference type="InterPro" id="IPR002747">
    <property type="entry name" value="SAM_OH_AdoTrfase"/>
</dbReference>
<comment type="caution">
    <text evidence="5">The sequence shown here is derived from an EMBL/GenBank/DDBJ whole genome shotgun (WGS) entry which is preliminary data.</text>
</comment>
<evidence type="ECO:0000256" key="2">
    <source>
        <dbReference type="ARBA" id="ARBA00024035"/>
    </source>
</evidence>
<dbReference type="Gene3D" id="3.40.50.10790">
    <property type="entry name" value="S-adenosyl-l-methionine hydroxide adenosyltransferase, N-terminal"/>
    <property type="match status" value="1"/>
</dbReference>
<dbReference type="PIRSF" id="PIRSF006779">
    <property type="entry name" value="UCP006779"/>
    <property type="match status" value="1"/>
</dbReference>
<dbReference type="AlphaFoldDB" id="A0A3D9L168"/>
<dbReference type="RefSeq" id="WP_115868782.1">
    <property type="nucleotide sequence ID" value="NZ_QREG01000013.1"/>
</dbReference>
<keyword evidence="1" id="KW-0949">S-adenosyl-L-methionine</keyword>
<dbReference type="SUPFAM" id="SSF102522">
    <property type="entry name" value="Bacterial fluorinating enzyme, N-terminal domain"/>
    <property type="match status" value="1"/>
</dbReference>
<dbReference type="Pfam" id="PF20257">
    <property type="entry name" value="SAM_HAT_C"/>
    <property type="match status" value="1"/>
</dbReference>
<evidence type="ECO:0000313" key="5">
    <source>
        <dbReference type="EMBL" id="RED97040.1"/>
    </source>
</evidence>
<comment type="similarity">
    <text evidence="2">Belongs to the SAM hydrolase / SAM-dependent halogenase family.</text>
</comment>
<dbReference type="InterPro" id="IPR023227">
    <property type="entry name" value="SAM_OH_AdoTrfase_C_sf"/>
</dbReference>
<dbReference type="PANTHER" id="PTHR35092">
    <property type="entry name" value="CHLORINASE MJ1651"/>
    <property type="match status" value="1"/>
</dbReference>
<evidence type="ECO:0000259" key="3">
    <source>
        <dbReference type="Pfam" id="PF01887"/>
    </source>
</evidence>
<name>A0A3D9L168_MARFU</name>
<feature type="domain" description="S-adenosyl-l-methionine hydroxide adenosyltransferase C-terminal" evidence="4">
    <location>
        <begin position="167"/>
        <end position="254"/>
    </location>
</feature>
<feature type="domain" description="S-adenosyl-l-methionine hydroxide adenosyltransferase N-terminal" evidence="3">
    <location>
        <begin position="4"/>
        <end position="144"/>
    </location>
</feature>
<dbReference type="InterPro" id="IPR046469">
    <property type="entry name" value="SAM_HAT_N"/>
</dbReference>
<dbReference type="Pfam" id="PF01887">
    <property type="entry name" value="SAM_HAT_N"/>
    <property type="match status" value="1"/>
</dbReference>
<dbReference type="Proteomes" id="UP000256779">
    <property type="component" value="Unassembled WGS sequence"/>
</dbReference>
<evidence type="ECO:0000313" key="6">
    <source>
        <dbReference type="Proteomes" id="UP000256779"/>
    </source>
</evidence>
<dbReference type="OrthoDB" id="9792195at2"/>
<gene>
    <name evidence="5" type="ORF">C7460_11389</name>
</gene>
<dbReference type="InterPro" id="IPR023228">
    <property type="entry name" value="SAM_OH_AdoTrfase_N_sf"/>
</dbReference>
<evidence type="ECO:0008006" key="7">
    <source>
        <dbReference type="Google" id="ProtNLM"/>
    </source>
</evidence>
<accession>A0A3D9L168</accession>
<sequence>MALVTFMSDFGTEDHYVAAVKAAILRSNPSITVVDISHHISQSDIGHASYVLKSVYRDFPAGTVHLIGVDLASKEPSRYLAVKLEEHYFVGADSGMFSLLSTQRPTAIVDINSLNPVESSFAAKDILGPAAAALASGKNIHEMGPAVDGVQVLYARQLKASKREIAGNVVRVDHYGNLITNIDQGEFETINKINGNKPFEICFGRERVRKLNKLYHEVESGEVFVLYNSNRVLQIGIHNGNASELLGLNLDAPVSINFEL</sequence>
<protein>
    <recommendedName>
        <fullName evidence="7">S-adenosyl-l-methionine hydroxide adenosyltransferase</fullName>
    </recommendedName>
</protein>
<organism evidence="5 6">
    <name type="scientific">Marinoscillum furvescens DSM 4134</name>
    <dbReference type="NCBI Taxonomy" id="1122208"/>
    <lineage>
        <taxon>Bacteria</taxon>
        <taxon>Pseudomonadati</taxon>
        <taxon>Bacteroidota</taxon>
        <taxon>Cytophagia</taxon>
        <taxon>Cytophagales</taxon>
        <taxon>Reichenbachiellaceae</taxon>
        <taxon>Marinoscillum</taxon>
    </lineage>
</organism>
<evidence type="ECO:0000256" key="1">
    <source>
        <dbReference type="ARBA" id="ARBA00022691"/>
    </source>
</evidence>
<reference evidence="5 6" key="1">
    <citation type="submission" date="2018-07" db="EMBL/GenBank/DDBJ databases">
        <title>Genomic Encyclopedia of Type Strains, Phase IV (KMG-IV): sequencing the most valuable type-strain genomes for metagenomic binning, comparative biology and taxonomic classification.</title>
        <authorList>
            <person name="Goeker M."/>
        </authorList>
    </citation>
    <scope>NUCLEOTIDE SEQUENCE [LARGE SCALE GENOMIC DNA]</scope>
    <source>
        <strain evidence="5 6">DSM 4134</strain>
    </source>
</reference>
<dbReference type="InterPro" id="IPR046470">
    <property type="entry name" value="SAM_HAT_C"/>
</dbReference>
<dbReference type="EMBL" id="QREG01000013">
    <property type="protein sequence ID" value="RED97040.1"/>
    <property type="molecule type" value="Genomic_DNA"/>
</dbReference>
<dbReference type="SUPFAM" id="SSF101852">
    <property type="entry name" value="Bacterial fluorinating enzyme, C-terminal domain"/>
    <property type="match status" value="1"/>
</dbReference>
<keyword evidence="6" id="KW-1185">Reference proteome</keyword>
<dbReference type="Gene3D" id="2.40.30.90">
    <property type="entry name" value="Bacterial fluorinating enzyme like"/>
    <property type="match status" value="1"/>
</dbReference>